<comment type="catalytic activity">
    <reaction evidence="4">
        <text>N-terminal L-arginyl-[protein] + L-leucyl-tRNA(Leu) = N-terminal L-leucyl-L-arginyl-[protein] + tRNA(Leu) + H(+)</text>
        <dbReference type="Rhea" id="RHEA:50416"/>
        <dbReference type="Rhea" id="RHEA-COMP:9613"/>
        <dbReference type="Rhea" id="RHEA-COMP:9622"/>
        <dbReference type="Rhea" id="RHEA-COMP:12672"/>
        <dbReference type="Rhea" id="RHEA-COMP:12673"/>
        <dbReference type="ChEBI" id="CHEBI:15378"/>
        <dbReference type="ChEBI" id="CHEBI:64719"/>
        <dbReference type="ChEBI" id="CHEBI:78442"/>
        <dbReference type="ChEBI" id="CHEBI:78494"/>
        <dbReference type="ChEBI" id="CHEBI:133044"/>
        <dbReference type="EC" id="2.3.2.6"/>
    </reaction>
</comment>
<dbReference type="SUPFAM" id="SSF55729">
    <property type="entry name" value="Acyl-CoA N-acyltransferases (Nat)"/>
    <property type="match status" value="1"/>
</dbReference>
<evidence type="ECO:0000256" key="4">
    <source>
        <dbReference type="HAMAP-Rule" id="MF_00688"/>
    </source>
</evidence>
<comment type="caution">
    <text evidence="5">The sequence shown here is derived from an EMBL/GenBank/DDBJ whole genome shotgun (WGS) entry which is preliminary data.</text>
</comment>
<keyword evidence="2 4" id="KW-0808">Transferase</keyword>
<dbReference type="Pfam" id="PF03588">
    <property type="entry name" value="Leu_Phe_trans"/>
    <property type="match status" value="1"/>
</dbReference>
<dbReference type="GO" id="GO:0008914">
    <property type="term" value="F:leucyl-tRNA--protein transferase activity"/>
    <property type="evidence" value="ECO:0007669"/>
    <property type="project" value="UniProtKB-UniRule"/>
</dbReference>
<evidence type="ECO:0000256" key="3">
    <source>
        <dbReference type="ARBA" id="ARBA00023315"/>
    </source>
</evidence>
<dbReference type="PANTHER" id="PTHR30098:SF2">
    <property type="entry name" value="LEUCYL_PHENYLALANYL-TRNA--PROTEIN TRANSFERASE"/>
    <property type="match status" value="1"/>
</dbReference>
<name>A0A4R2PSF4_9RHOB</name>
<comment type="catalytic activity">
    <reaction evidence="4">
        <text>N-terminal L-lysyl-[protein] + L-leucyl-tRNA(Leu) = N-terminal L-leucyl-L-lysyl-[protein] + tRNA(Leu) + H(+)</text>
        <dbReference type="Rhea" id="RHEA:12340"/>
        <dbReference type="Rhea" id="RHEA-COMP:9613"/>
        <dbReference type="Rhea" id="RHEA-COMP:9622"/>
        <dbReference type="Rhea" id="RHEA-COMP:12670"/>
        <dbReference type="Rhea" id="RHEA-COMP:12671"/>
        <dbReference type="ChEBI" id="CHEBI:15378"/>
        <dbReference type="ChEBI" id="CHEBI:65249"/>
        <dbReference type="ChEBI" id="CHEBI:78442"/>
        <dbReference type="ChEBI" id="CHEBI:78494"/>
        <dbReference type="ChEBI" id="CHEBI:133043"/>
        <dbReference type="EC" id="2.3.2.6"/>
    </reaction>
</comment>
<keyword evidence="6" id="KW-1185">Reference proteome</keyword>
<dbReference type="Proteomes" id="UP000294835">
    <property type="component" value="Unassembled WGS sequence"/>
</dbReference>
<dbReference type="PANTHER" id="PTHR30098">
    <property type="entry name" value="LEUCYL/PHENYLALANYL-TRNA--PROTEIN TRANSFERASE"/>
    <property type="match status" value="1"/>
</dbReference>
<dbReference type="OrthoDB" id="9790282at2"/>
<evidence type="ECO:0000313" key="6">
    <source>
        <dbReference type="Proteomes" id="UP000294835"/>
    </source>
</evidence>
<reference evidence="5 6" key="1">
    <citation type="submission" date="2019-03" db="EMBL/GenBank/DDBJ databases">
        <title>Genomic Encyclopedia of Type Strains, Phase IV (KMG-IV): sequencing the most valuable type-strain genomes for metagenomic binning, comparative biology and taxonomic classification.</title>
        <authorList>
            <person name="Goeker M."/>
        </authorList>
    </citation>
    <scope>NUCLEOTIDE SEQUENCE [LARGE SCALE GENOMIC DNA]</scope>
    <source>
        <strain evidence="5 6">DSM 18063</strain>
    </source>
</reference>
<keyword evidence="3 4" id="KW-0012">Acyltransferase</keyword>
<dbReference type="NCBIfam" id="TIGR00667">
    <property type="entry name" value="aat"/>
    <property type="match status" value="1"/>
</dbReference>
<gene>
    <name evidence="4" type="primary">aat</name>
    <name evidence="5" type="ORF">EV662_11818</name>
</gene>
<comment type="subcellular location">
    <subcellularLocation>
        <location evidence="4">Cytoplasm</location>
    </subcellularLocation>
</comment>
<dbReference type="Gene3D" id="3.40.630.70">
    <property type="entry name" value="Leucyl/phenylalanyl-tRNA-protein transferase, C-terminal domain"/>
    <property type="match status" value="1"/>
</dbReference>
<dbReference type="AlphaFoldDB" id="A0A4R2PSF4"/>
<dbReference type="HAMAP" id="MF_00688">
    <property type="entry name" value="Leu_Phe_trans"/>
    <property type="match status" value="1"/>
</dbReference>
<dbReference type="InterPro" id="IPR042221">
    <property type="entry name" value="Leu/Phe-tRNA_Trfase_N"/>
</dbReference>
<sequence>MAADRLTPQMLLGAYASGVFPMAESRDDPEIFWVQPRRRGIFPLNGFHISKSLARTIRRDPFQIRVDTDFAGVVAGCAARDETWINATIFALYQDLHAMGHAHSLEVWEGGALVGGVYGVTLGGAFFGESMFSRRTDASKVALAYLVDRLRAGGFRLFDTQFITPHLRRLGAIEIGKQDYMARLGKALELKADFTAPETPASGQALLQRRTQTS</sequence>
<evidence type="ECO:0000256" key="2">
    <source>
        <dbReference type="ARBA" id="ARBA00022679"/>
    </source>
</evidence>
<proteinExistence type="inferred from homology"/>
<dbReference type="EC" id="2.3.2.6" evidence="4"/>
<evidence type="ECO:0000256" key="1">
    <source>
        <dbReference type="ARBA" id="ARBA00022490"/>
    </source>
</evidence>
<comment type="catalytic activity">
    <reaction evidence="4">
        <text>L-phenylalanyl-tRNA(Phe) + an N-terminal L-alpha-aminoacyl-[protein] = an N-terminal L-phenylalanyl-L-alpha-aminoacyl-[protein] + tRNA(Phe)</text>
        <dbReference type="Rhea" id="RHEA:43632"/>
        <dbReference type="Rhea" id="RHEA-COMP:9668"/>
        <dbReference type="Rhea" id="RHEA-COMP:9699"/>
        <dbReference type="Rhea" id="RHEA-COMP:10636"/>
        <dbReference type="Rhea" id="RHEA-COMP:10637"/>
        <dbReference type="ChEBI" id="CHEBI:78442"/>
        <dbReference type="ChEBI" id="CHEBI:78531"/>
        <dbReference type="ChEBI" id="CHEBI:78597"/>
        <dbReference type="ChEBI" id="CHEBI:83561"/>
        <dbReference type="EC" id="2.3.2.6"/>
    </reaction>
</comment>
<accession>A0A4R2PSF4</accession>
<dbReference type="InterPro" id="IPR016181">
    <property type="entry name" value="Acyl_CoA_acyltransferase"/>
</dbReference>
<dbReference type="EMBL" id="SLXP01000018">
    <property type="protein sequence ID" value="TCP38717.1"/>
    <property type="molecule type" value="Genomic_DNA"/>
</dbReference>
<dbReference type="FunFam" id="3.40.630.70:FF:000001">
    <property type="entry name" value="Leucyl/phenylalanyl-tRNA--protein transferase"/>
    <property type="match status" value="1"/>
</dbReference>
<dbReference type="GO" id="GO:0005737">
    <property type="term" value="C:cytoplasm"/>
    <property type="evidence" value="ECO:0007669"/>
    <property type="project" value="UniProtKB-SubCell"/>
</dbReference>
<organism evidence="5 6">
    <name type="scientific">Rhodovulum marinum</name>
    <dbReference type="NCBI Taxonomy" id="320662"/>
    <lineage>
        <taxon>Bacteria</taxon>
        <taxon>Pseudomonadati</taxon>
        <taxon>Pseudomonadota</taxon>
        <taxon>Alphaproteobacteria</taxon>
        <taxon>Rhodobacterales</taxon>
        <taxon>Paracoccaceae</taxon>
        <taxon>Rhodovulum</taxon>
    </lineage>
</organism>
<comment type="similarity">
    <text evidence="4">Belongs to the L/F-transferase family.</text>
</comment>
<dbReference type="RefSeq" id="WP_132465787.1">
    <property type="nucleotide sequence ID" value="NZ_SLXP01000018.1"/>
</dbReference>
<dbReference type="GO" id="GO:0030163">
    <property type="term" value="P:protein catabolic process"/>
    <property type="evidence" value="ECO:0007669"/>
    <property type="project" value="UniProtKB-UniRule"/>
</dbReference>
<dbReference type="Gene3D" id="3.30.70.3550">
    <property type="entry name" value="Leucyl/phenylalanyl-tRNA-protein transferase, N-terminal domain"/>
    <property type="match status" value="1"/>
</dbReference>
<comment type="function">
    <text evidence="4">Functions in the N-end rule pathway of protein degradation where it conjugates Leu, Phe and, less efficiently, Met from aminoacyl-tRNAs to the N-termini of proteins containing an N-terminal arginine or lysine.</text>
</comment>
<protein>
    <recommendedName>
        <fullName evidence="4">Leucyl/phenylalanyl-tRNA--protein transferase</fullName>
        <ecNumber evidence="4">2.3.2.6</ecNumber>
    </recommendedName>
    <alternativeName>
        <fullName evidence="4">L/F-transferase</fullName>
    </alternativeName>
    <alternativeName>
        <fullName evidence="4">Leucyltransferase</fullName>
    </alternativeName>
    <alternativeName>
        <fullName evidence="4">Phenyalanyltransferase</fullName>
    </alternativeName>
</protein>
<dbReference type="InterPro" id="IPR004616">
    <property type="entry name" value="Leu/Phe-tRNA_Trfase"/>
</dbReference>
<keyword evidence="1 4" id="KW-0963">Cytoplasm</keyword>
<evidence type="ECO:0000313" key="5">
    <source>
        <dbReference type="EMBL" id="TCP38717.1"/>
    </source>
</evidence>
<dbReference type="InterPro" id="IPR042203">
    <property type="entry name" value="Leu/Phe-tRNA_Trfase_C"/>
</dbReference>